<protein>
    <submittedName>
        <fullName evidence="1">Uncharacterized protein</fullName>
    </submittedName>
</protein>
<evidence type="ECO:0000313" key="1">
    <source>
        <dbReference type="EMBL" id="EJX05673.1"/>
    </source>
</evidence>
<organism evidence="1">
    <name type="scientific">gut metagenome</name>
    <dbReference type="NCBI Taxonomy" id="749906"/>
    <lineage>
        <taxon>unclassified sequences</taxon>
        <taxon>metagenomes</taxon>
        <taxon>organismal metagenomes</taxon>
    </lineage>
</organism>
<reference evidence="1" key="1">
    <citation type="journal article" date="2012" name="PLoS ONE">
        <title>Gene sets for utilization of primary and secondary nutrition supplies in the distal gut of endangered iberian lynx.</title>
        <authorList>
            <person name="Alcaide M."/>
            <person name="Messina E."/>
            <person name="Richter M."/>
            <person name="Bargiela R."/>
            <person name="Peplies J."/>
            <person name="Huws S.A."/>
            <person name="Newbold C.J."/>
            <person name="Golyshin P.N."/>
            <person name="Simon M.A."/>
            <person name="Lopez G."/>
            <person name="Yakimov M.M."/>
            <person name="Ferrer M."/>
        </authorList>
    </citation>
    <scope>NUCLEOTIDE SEQUENCE</scope>
</reference>
<accession>J9GSP2</accession>
<gene>
    <name evidence="1" type="ORF">EVA_06217</name>
</gene>
<comment type="caution">
    <text evidence="1">The sequence shown here is derived from an EMBL/GenBank/DDBJ whole genome shotgun (WGS) entry which is preliminary data.</text>
</comment>
<name>J9GSP2_9ZZZZ</name>
<proteinExistence type="predicted"/>
<sequence length="35" mass="3876">MILSSTSVILRTNVTFIPEASNQRRTTSNATNVRP</sequence>
<dbReference type="AlphaFoldDB" id="J9GSP2"/>
<dbReference type="EMBL" id="AMCI01001398">
    <property type="protein sequence ID" value="EJX05673.1"/>
    <property type="molecule type" value="Genomic_DNA"/>
</dbReference>